<accession>A0A8H7YPC3</accession>
<organism evidence="2 3">
    <name type="scientific">Ajellomyces capsulatus</name>
    <name type="common">Darling's disease fungus</name>
    <name type="synonym">Histoplasma capsulatum</name>
    <dbReference type="NCBI Taxonomy" id="5037"/>
    <lineage>
        <taxon>Eukaryota</taxon>
        <taxon>Fungi</taxon>
        <taxon>Dikarya</taxon>
        <taxon>Ascomycota</taxon>
        <taxon>Pezizomycotina</taxon>
        <taxon>Eurotiomycetes</taxon>
        <taxon>Eurotiomycetidae</taxon>
        <taxon>Onygenales</taxon>
        <taxon>Ajellomycetaceae</taxon>
        <taxon>Histoplasma</taxon>
    </lineage>
</organism>
<comment type="caution">
    <text evidence="2">The sequence shown here is derived from an EMBL/GenBank/DDBJ whole genome shotgun (WGS) entry which is preliminary data.</text>
</comment>
<sequence length="100" mass="11717">MERNKRTKKKKKTKKIHKSNPSRYQDCWPLHSLARVISPYPPPPVSLNVPSCCQRGAARFPFKLKRHCPMVYGKAHIPFLRMRFSPQPLSCQPMAENRLF</sequence>
<feature type="compositionally biased region" description="Basic residues" evidence="1">
    <location>
        <begin position="1"/>
        <end position="20"/>
    </location>
</feature>
<dbReference type="VEuPathDB" id="FungiDB:I7I52_06514"/>
<reference evidence="2 3" key="1">
    <citation type="submission" date="2021-01" db="EMBL/GenBank/DDBJ databases">
        <title>Chromosome-level genome assembly of a human fungal pathogen reveals clustering of transcriptionally co-regulated genes.</title>
        <authorList>
            <person name="Voorhies M."/>
            <person name="Cohen S."/>
            <person name="Shea T.P."/>
            <person name="Petrus S."/>
            <person name="Munoz J.F."/>
            <person name="Poplawski S."/>
            <person name="Goldman W.E."/>
            <person name="Michael T."/>
            <person name="Cuomo C.A."/>
            <person name="Sil A."/>
            <person name="Beyhan S."/>
        </authorList>
    </citation>
    <scope>NUCLEOTIDE SEQUENCE [LARGE SCALE GENOMIC DNA]</scope>
    <source>
        <strain evidence="2 3">G184AR</strain>
    </source>
</reference>
<feature type="region of interest" description="Disordered" evidence="1">
    <location>
        <begin position="1"/>
        <end position="23"/>
    </location>
</feature>
<dbReference type="Proteomes" id="UP000670092">
    <property type="component" value="Unassembled WGS sequence"/>
</dbReference>
<evidence type="ECO:0000313" key="2">
    <source>
        <dbReference type="EMBL" id="KAG5296035.1"/>
    </source>
</evidence>
<gene>
    <name evidence="2" type="ORF">I7I52_06514</name>
</gene>
<dbReference type="EMBL" id="JAEVHI010000003">
    <property type="protein sequence ID" value="KAG5296035.1"/>
    <property type="molecule type" value="Genomic_DNA"/>
</dbReference>
<name>A0A8H7YPC3_AJECA</name>
<dbReference type="AlphaFoldDB" id="A0A8H7YPC3"/>
<protein>
    <submittedName>
        <fullName evidence="2">Uncharacterized protein</fullName>
    </submittedName>
</protein>
<proteinExistence type="predicted"/>
<evidence type="ECO:0000313" key="3">
    <source>
        <dbReference type="Proteomes" id="UP000670092"/>
    </source>
</evidence>
<evidence type="ECO:0000256" key="1">
    <source>
        <dbReference type="SAM" id="MobiDB-lite"/>
    </source>
</evidence>